<organism evidence="3 4">
    <name type="scientific">Oikeobacillus pervagus</name>
    <dbReference type="NCBI Taxonomy" id="1325931"/>
    <lineage>
        <taxon>Bacteria</taxon>
        <taxon>Bacillati</taxon>
        <taxon>Bacillota</taxon>
        <taxon>Bacilli</taxon>
        <taxon>Bacillales</taxon>
        <taxon>Bacillaceae</taxon>
        <taxon>Oikeobacillus</taxon>
    </lineage>
</organism>
<sequence length="71" mass="8337">MSKHNKFIKEQERLQQEEQKNHPTGTFNDSFNQTQSGMPNTSGMTWKEIGGLILFLLIIFVGYSIYKFFFN</sequence>
<dbReference type="AlphaFoldDB" id="A0AAJ1WKV9"/>
<gene>
    <name evidence="3" type="ORF">J2S13_001969</name>
</gene>
<dbReference type="EMBL" id="JAUSUC010000022">
    <property type="protein sequence ID" value="MDQ0215551.1"/>
    <property type="molecule type" value="Genomic_DNA"/>
</dbReference>
<keyword evidence="4" id="KW-1185">Reference proteome</keyword>
<evidence type="ECO:0000313" key="4">
    <source>
        <dbReference type="Proteomes" id="UP001237207"/>
    </source>
</evidence>
<dbReference type="Proteomes" id="UP001237207">
    <property type="component" value="Unassembled WGS sequence"/>
</dbReference>
<feature type="transmembrane region" description="Helical" evidence="2">
    <location>
        <begin position="49"/>
        <end position="69"/>
    </location>
</feature>
<name>A0AAJ1WKV9_9BACI</name>
<comment type="caution">
    <text evidence="3">The sequence shown here is derived from an EMBL/GenBank/DDBJ whole genome shotgun (WGS) entry which is preliminary data.</text>
</comment>
<keyword evidence="2" id="KW-0472">Membrane</keyword>
<dbReference type="RefSeq" id="WP_253426195.1">
    <property type="nucleotide sequence ID" value="NZ_JAUSUC010000022.1"/>
</dbReference>
<keyword evidence="2" id="KW-0812">Transmembrane</keyword>
<feature type="compositionally biased region" description="Basic and acidic residues" evidence="1">
    <location>
        <begin position="7"/>
        <end position="21"/>
    </location>
</feature>
<feature type="region of interest" description="Disordered" evidence="1">
    <location>
        <begin position="1"/>
        <end position="34"/>
    </location>
</feature>
<dbReference type="Pfam" id="PF19893">
    <property type="entry name" value="DUF6366"/>
    <property type="match status" value="1"/>
</dbReference>
<proteinExistence type="predicted"/>
<evidence type="ECO:0000256" key="1">
    <source>
        <dbReference type="SAM" id="MobiDB-lite"/>
    </source>
</evidence>
<protein>
    <recommendedName>
        <fullName evidence="5">Phage capsid protein</fullName>
    </recommendedName>
</protein>
<evidence type="ECO:0000313" key="3">
    <source>
        <dbReference type="EMBL" id="MDQ0215551.1"/>
    </source>
</evidence>
<keyword evidence="2" id="KW-1133">Transmembrane helix</keyword>
<feature type="compositionally biased region" description="Polar residues" evidence="1">
    <location>
        <begin position="22"/>
        <end position="34"/>
    </location>
</feature>
<reference evidence="3" key="1">
    <citation type="submission" date="2023-07" db="EMBL/GenBank/DDBJ databases">
        <title>Genomic Encyclopedia of Type Strains, Phase IV (KMG-IV): sequencing the most valuable type-strain genomes for metagenomic binning, comparative biology and taxonomic classification.</title>
        <authorList>
            <person name="Goeker M."/>
        </authorList>
    </citation>
    <scope>NUCLEOTIDE SEQUENCE</scope>
    <source>
        <strain evidence="3">DSM 23947</strain>
    </source>
</reference>
<evidence type="ECO:0000256" key="2">
    <source>
        <dbReference type="SAM" id="Phobius"/>
    </source>
</evidence>
<evidence type="ECO:0008006" key="5">
    <source>
        <dbReference type="Google" id="ProtNLM"/>
    </source>
</evidence>
<dbReference type="InterPro" id="IPR045946">
    <property type="entry name" value="DUF6366"/>
</dbReference>
<accession>A0AAJ1WKV9</accession>